<dbReference type="InterPro" id="IPR036388">
    <property type="entry name" value="WH-like_DNA-bd_sf"/>
</dbReference>
<feature type="domain" description="RNA polymerase sigma factor 70 region 4 type 2" evidence="6">
    <location>
        <begin position="102"/>
        <end position="153"/>
    </location>
</feature>
<dbReference type="EMBL" id="JACNJN010000110">
    <property type="protein sequence ID" value="MBC8335430.1"/>
    <property type="molecule type" value="Genomic_DNA"/>
</dbReference>
<evidence type="ECO:0000259" key="5">
    <source>
        <dbReference type="Pfam" id="PF04542"/>
    </source>
</evidence>
<evidence type="ECO:0000256" key="4">
    <source>
        <dbReference type="ARBA" id="ARBA00023163"/>
    </source>
</evidence>
<feature type="domain" description="RNA polymerase sigma-70 region 2" evidence="5">
    <location>
        <begin position="5"/>
        <end position="71"/>
    </location>
</feature>
<dbReference type="SUPFAM" id="SSF88946">
    <property type="entry name" value="Sigma2 domain of RNA polymerase sigma factors"/>
    <property type="match status" value="1"/>
</dbReference>
<protein>
    <submittedName>
        <fullName evidence="7">Sigma-70 family RNA polymerase sigma factor</fullName>
    </submittedName>
</protein>
<evidence type="ECO:0000256" key="3">
    <source>
        <dbReference type="ARBA" id="ARBA00023082"/>
    </source>
</evidence>
<reference evidence="7 8" key="1">
    <citation type="submission" date="2020-08" db="EMBL/GenBank/DDBJ databases">
        <title>Bridging the membrane lipid divide: bacteria of the FCB group superphylum have the potential to synthesize archaeal ether lipids.</title>
        <authorList>
            <person name="Villanueva L."/>
            <person name="Von Meijenfeldt F.A.B."/>
            <person name="Westbye A.B."/>
            <person name="Yadav S."/>
            <person name="Hopmans E.C."/>
            <person name="Dutilh B.E."/>
            <person name="Sinninghe Damste J.S."/>
        </authorList>
    </citation>
    <scope>NUCLEOTIDE SEQUENCE [LARGE SCALE GENOMIC DNA]</scope>
    <source>
        <strain evidence="7">NIOZ-UU36</strain>
    </source>
</reference>
<dbReference type="SUPFAM" id="SSF88659">
    <property type="entry name" value="Sigma3 and sigma4 domains of RNA polymerase sigma factors"/>
    <property type="match status" value="1"/>
</dbReference>
<dbReference type="PANTHER" id="PTHR43133:SF57">
    <property type="entry name" value="RNA POLYMERASE SIGMA-70 FACTOR"/>
    <property type="match status" value="1"/>
</dbReference>
<dbReference type="InterPro" id="IPR013324">
    <property type="entry name" value="RNA_pol_sigma_r3/r4-like"/>
</dbReference>
<dbReference type="Pfam" id="PF08281">
    <property type="entry name" value="Sigma70_r4_2"/>
    <property type="match status" value="1"/>
</dbReference>
<dbReference type="InterPro" id="IPR014284">
    <property type="entry name" value="RNA_pol_sigma-70_dom"/>
</dbReference>
<dbReference type="PANTHER" id="PTHR43133">
    <property type="entry name" value="RNA POLYMERASE ECF-TYPE SIGMA FACTO"/>
    <property type="match status" value="1"/>
</dbReference>
<dbReference type="GO" id="GO:0003677">
    <property type="term" value="F:DNA binding"/>
    <property type="evidence" value="ECO:0007669"/>
    <property type="project" value="InterPro"/>
</dbReference>
<comment type="similarity">
    <text evidence="1">Belongs to the sigma-70 factor family. ECF subfamily.</text>
</comment>
<keyword evidence="2" id="KW-0805">Transcription regulation</keyword>
<accession>A0A8J6TI61</accession>
<organism evidence="7 8">
    <name type="scientific">Candidatus Desulfolinea nitratireducens</name>
    <dbReference type="NCBI Taxonomy" id="2841698"/>
    <lineage>
        <taxon>Bacteria</taxon>
        <taxon>Bacillati</taxon>
        <taxon>Chloroflexota</taxon>
        <taxon>Anaerolineae</taxon>
        <taxon>Anaerolineales</taxon>
        <taxon>Anaerolineales incertae sedis</taxon>
        <taxon>Candidatus Desulfolinea</taxon>
    </lineage>
</organism>
<dbReference type="InterPro" id="IPR013249">
    <property type="entry name" value="RNA_pol_sigma70_r4_t2"/>
</dbReference>
<dbReference type="GO" id="GO:0006352">
    <property type="term" value="P:DNA-templated transcription initiation"/>
    <property type="evidence" value="ECO:0007669"/>
    <property type="project" value="InterPro"/>
</dbReference>
<gene>
    <name evidence="7" type="ORF">H8E29_09210</name>
</gene>
<sequence length="166" mass="19455">MFTEIYQEYRSLIFKYIFYRVGDRHLADDLTSDVFVRMVDKYDHKTREGRPLAPWLYTIARNLIIDHQRRAGLVGWQPLHENLPTTDNKAPEKQLEKGLTHECLAKALKELTEEQQKVVLLKFVERRSNQEVGKLLGKPEGAIKSLQQRALTSLRRVLEKESCYEA</sequence>
<dbReference type="InterPro" id="IPR039425">
    <property type="entry name" value="RNA_pol_sigma-70-like"/>
</dbReference>
<dbReference type="Proteomes" id="UP000614469">
    <property type="component" value="Unassembled WGS sequence"/>
</dbReference>
<dbReference type="Pfam" id="PF04542">
    <property type="entry name" value="Sigma70_r2"/>
    <property type="match status" value="1"/>
</dbReference>
<evidence type="ECO:0000259" key="6">
    <source>
        <dbReference type="Pfam" id="PF08281"/>
    </source>
</evidence>
<dbReference type="Gene3D" id="1.10.10.10">
    <property type="entry name" value="Winged helix-like DNA-binding domain superfamily/Winged helix DNA-binding domain"/>
    <property type="match status" value="1"/>
</dbReference>
<keyword evidence="4" id="KW-0804">Transcription</keyword>
<proteinExistence type="inferred from homology"/>
<dbReference type="CDD" id="cd06171">
    <property type="entry name" value="Sigma70_r4"/>
    <property type="match status" value="1"/>
</dbReference>
<dbReference type="AlphaFoldDB" id="A0A8J6TI61"/>
<keyword evidence="3" id="KW-0731">Sigma factor</keyword>
<dbReference type="InterPro" id="IPR007627">
    <property type="entry name" value="RNA_pol_sigma70_r2"/>
</dbReference>
<comment type="caution">
    <text evidence="7">The sequence shown here is derived from an EMBL/GenBank/DDBJ whole genome shotgun (WGS) entry which is preliminary data.</text>
</comment>
<dbReference type="GO" id="GO:0016987">
    <property type="term" value="F:sigma factor activity"/>
    <property type="evidence" value="ECO:0007669"/>
    <property type="project" value="UniProtKB-KW"/>
</dbReference>
<dbReference type="Gene3D" id="1.10.1740.10">
    <property type="match status" value="1"/>
</dbReference>
<evidence type="ECO:0000313" key="8">
    <source>
        <dbReference type="Proteomes" id="UP000614469"/>
    </source>
</evidence>
<dbReference type="InterPro" id="IPR013325">
    <property type="entry name" value="RNA_pol_sigma_r2"/>
</dbReference>
<evidence type="ECO:0000256" key="2">
    <source>
        <dbReference type="ARBA" id="ARBA00023015"/>
    </source>
</evidence>
<dbReference type="NCBIfam" id="TIGR02937">
    <property type="entry name" value="sigma70-ECF"/>
    <property type="match status" value="1"/>
</dbReference>
<evidence type="ECO:0000313" key="7">
    <source>
        <dbReference type="EMBL" id="MBC8335430.1"/>
    </source>
</evidence>
<evidence type="ECO:0000256" key="1">
    <source>
        <dbReference type="ARBA" id="ARBA00010641"/>
    </source>
</evidence>
<name>A0A8J6TI61_9CHLR</name>